<dbReference type="Proteomes" id="UP000609531">
    <property type="component" value="Unassembled WGS sequence"/>
</dbReference>
<reference evidence="2" key="1">
    <citation type="submission" date="2020-12" db="EMBL/GenBank/DDBJ databases">
        <title>Bacterial taxonomy.</title>
        <authorList>
            <person name="Pan X."/>
        </authorList>
    </citation>
    <scope>NUCLEOTIDE SEQUENCE</scope>
    <source>
        <strain evidence="2">B2012</strain>
    </source>
</reference>
<gene>
    <name evidence="2" type="ORF">JCR33_05835</name>
</gene>
<organism evidence="2 3">
    <name type="scientific">Acuticoccus mangrovi</name>
    <dbReference type="NCBI Taxonomy" id="2796142"/>
    <lineage>
        <taxon>Bacteria</taxon>
        <taxon>Pseudomonadati</taxon>
        <taxon>Pseudomonadota</taxon>
        <taxon>Alphaproteobacteria</taxon>
        <taxon>Hyphomicrobiales</taxon>
        <taxon>Amorphaceae</taxon>
        <taxon>Acuticoccus</taxon>
    </lineage>
</organism>
<keyword evidence="1" id="KW-0732">Signal</keyword>
<dbReference type="EMBL" id="JAEKJA010000003">
    <property type="protein sequence ID" value="MBJ3775199.1"/>
    <property type="molecule type" value="Genomic_DNA"/>
</dbReference>
<dbReference type="AlphaFoldDB" id="A0A934MK65"/>
<feature type="signal peptide" evidence="1">
    <location>
        <begin position="1"/>
        <end position="24"/>
    </location>
</feature>
<sequence>MKQSATARRLAGGALLGCAVAALAGCADKIDLRDDVFVGDWNCAGKDLKLTTRTITADGITENIAWIEMAKNADYGLFTTKGAHYSVFDTQRNSITWHAHGSGETLACTRVK</sequence>
<comment type="caution">
    <text evidence="2">The sequence shown here is derived from an EMBL/GenBank/DDBJ whole genome shotgun (WGS) entry which is preliminary data.</text>
</comment>
<evidence type="ECO:0000313" key="2">
    <source>
        <dbReference type="EMBL" id="MBJ3775199.1"/>
    </source>
</evidence>
<feature type="chain" id="PRO_5037783823" description="C-type lysozyme inhibitor domain-containing protein" evidence="1">
    <location>
        <begin position="25"/>
        <end position="112"/>
    </location>
</feature>
<evidence type="ECO:0000313" key="3">
    <source>
        <dbReference type="Proteomes" id="UP000609531"/>
    </source>
</evidence>
<evidence type="ECO:0000256" key="1">
    <source>
        <dbReference type="SAM" id="SignalP"/>
    </source>
</evidence>
<protein>
    <recommendedName>
        <fullName evidence="4">C-type lysozyme inhibitor domain-containing protein</fullName>
    </recommendedName>
</protein>
<keyword evidence="3" id="KW-1185">Reference proteome</keyword>
<name>A0A934MK65_9HYPH</name>
<dbReference type="PROSITE" id="PS51257">
    <property type="entry name" value="PROKAR_LIPOPROTEIN"/>
    <property type="match status" value="1"/>
</dbReference>
<proteinExistence type="predicted"/>
<dbReference type="RefSeq" id="WP_211110082.1">
    <property type="nucleotide sequence ID" value="NZ_JAEKJA010000003.1"/>
</dbReference>
<evidence type="ECO:0008006" key="4">
    <source>
        <dbReference type="Google" id="ProtNLM"/>
    </source>
</evidence>
<accession>A0A934MK65</accession>